<name>A0A6I4NLS5_9FLAO</name>
<keyword evidence="4" id="KW-1185">Reference proteome</keyword>
<sequence length="129" mass="14337">MEITGRLTRDAVVANTAKDRQVVNFSIAVNDTYKTKDSNEVKKIVTFIDCSYWLSAGIAQWLKKGTMVELFGRIGVNAYLSSEGKAVGSLTFHTSNIKILIFASDTQPVQSENFSAKKIKKEEPDDLPF</sequence>
<organism evidence="3 4">
    <name type="scientific">Flavobacterium hydrocarbonoxydans</name>
    <dbReference type="NCBI Taxonomy" id="2683249"/>
    <lineage>
        <taxon>Bacteria</taxon>
        <taxon>Pseudomonadati</taxon>
        <taxon>Bacteroidota</taxon>
        <taxon>Flavobacteriia</taxon>
        <taxon>Flavobacteriales</taxon>
        <taxon>Flavobacteriaceae</taxon>
        <taxon>Flavobacterium</taxon>
    </lineage>
</organism>
<dbReference type="CDD" id="cd04496">
    <property type="entry name" value="SSB_OBF"/>
    <property type="match status" value="1"/>
</dbReference>
<keyword evidence="1 2" id="KW-0238">DNA-binding</keyword>
<dbReference type="Gene3D" id="2.40.50.140">
    <property type="entry name" value="Nucleic acid-binding proteins"/>
    <property type="match status" value="1"/>
</dbReference>
<gene>
    <name evidence="3" type="ORF">GON26_11605</name>
</gene>
<dbReference type="InterPro" id="IPR012340">
    <property type="entry name" value="NA-bd_OB-fold"/>
</dbReference>
<evidence type="ECO:0000256" key="2">
    <source>
        <dbReference type="PROSITE-ProRule" id="PRU00252"/>
    </source>
</evidence>
<dbReference type="RefSeq" id="WP_160374942.1">
    <property type="nucleotide sequence ID" value="NZ_WSTB01000005.1"/>
</dbReference>
<protein>
    <submittedName>
        <fullName evidence="3">Single-stranded DNA-binding protein</fullName>
    </submittedName>
</protein>
<proteinExistence type="predicted"/>
<dbReference type="GO" id="GO:0003697">
    <property type="term" value="F:single-stranded DNA binding"/>
    <property type="evidence" value="ECO:0007669"/>
    <property type="project" value="InterPro"/>
</dbReference>
<dbReference type="EMBL" id="WSTB01000005">
    <property type="protein sequence ID" value="MWB95013.1"/>
    <property type="molecule type" value="Genomic_DNA"/>
</dbReference>
<dbReference type="Pfam" id="PF00436">
    <property type="entry name" value="SSB"/>
    <property type="match status" value="1"/>
</dbReference>
<accession>A0A6I4NLS5</accession>
<dbReference type="SUPFAM" id="SSF50249">
    <property type="entry name" value="Nucleic acid-binding proteins"/>
    <property type="match status" value="1"/>
</dbReference>
<dbReference type="PROSITE" id="PS50935">
    <property type="entry name" value="SSB"/>
    <property type="match status" value="1"/>
</dbReference>
<reference evidence="3 4" key="1">
    <citation type="submission" date="2019-12" db="EMBL/GenBank/DDBJ databases">
        <authorList>
            <person name="Kim Y.S."/>
        </authorList>
    </citation>
    <scope>NUCLEOTIDE SEQUENCE [LARGE SCALE GENOMIC DNA]</scope>
    <source>
        <strain evidence="3 4">GA093</strain>
    </source>
</reference>
<evidence type="ECO:0000313" key="3">
    <source>
        <dbReference type="EMBL" id="MWB95013.1"/>
    </source>
</evidence>
<comment type="caution">
    <text evidence="3">The sequence shown here is derived from an EMBL/GenBank/DDBJ whole genome shotgun (WGS) entry which is preliminary data.</text>
</comment>
<dbReference type="AlphaFoldDB" id="A0A6I4NLS5"/>
<dbReference type="Proteomes" id="UP000471501">
    <property type="component" value="Unassembled WGS sequence"/>
</dbReference>
<evidence type="ECO:0000256" key="1">
    <source>
        <dbReference type="ARBA" id="ARBA00023125"/>
    </source>
</evidence>
<evidence type="ECO:0000313" key="4">
    <source>
        <dbReference type="Proteomes" id="UP000471501"/>
    </source>
</evidence>
<dbReference type="InterPro" id="IPR000424">
    <property type="entry name" value="Primosome_PriB/ssb"/>
</dbReference>